<dbReference type="InterPro" id="IPR043502">
    <property type="entry name" value="DNA/RNA_pol_sf"/>
</dbReference>
<dbReference type="PANTHER" id="PTHR34047">
    <property type="entry name" value="NUCLEAR INTRON MATURASE 1, MITOCHONDRIAL-RELATED"/>
    <property type="match status" value="1"/>
</dbReference>
<dbReference type="CDD" id="cd00085">
    <property type="entry name" value="HNHc"/>
    <property type="match status" value="1"/>
</dbReference>
<dbReference type="PANTHER" id="PTHR34047:SF8">
    <property type="entry name" value="PROTEIN YKFC"/>
    <property type="match status" value="1"/>
</dbReference>
<keyword evidence="2" id="KW-0548">Nucleotidyltransferase</keyword>
<evidence type="ECO:0000259" key="1">
    <source>
        <dbReference type="PROSITE" id="PS50878"/>
    </source>
</evidence>
<dbReference type="Proteomes" id="UP000092743">
    <property type="component" value="Plasmid p150790"/>
</dbReference>
<dbReference type="PROSITE" id="PS50878">
    <property type="entry name" value="RT_POL"/>
    <property type="match status" value="1"/>
</dbReference>
<organism evidence="2 5">
    <name type="scientific">Bacillus thuringiensis</name>
    <dbReference type="NCBI Taxonomy" id="1428"/>
    <lineage>
        <taxon>Bacteria</taxon>
        <taxon>Bacillati</taxon>
        <taxon>Bacillota</taxon>
        <taxon>Bacilli</taxon>
        <taxon>Bacillales</taxon>
        <taxon>Bacillaceae</taxon>
        <taxon>Bacillus</taxon>
        <taxon>Bacillus cereus group</taxon>
    </lineage>
</organism>
<dbReference type="Pfam" id="PF00078">
    <property type="entry name" value="RVT_1"/>
    <property type="match status" value="1"/>
</dbReference>
<feature type="domain" description="Reverse transcriptase" evidence="1">
    <location>
        <begin position="115"/>
        <end position="374"/>
    </location>
</feature>
<dbReference type="EMBL" id="CP015350">
    <property type="protein sequence ID" value="ANS49242.1"/>
    <property type="molecule type" value="Genomic_DNA"/>
</dbReference>
<keyword evidence="4" id="KW-0614">Plasmid</keyword>
<dbReference type="InterPro" id="IPR051083">
    <property type="entry name" value="GrpII_Intron_Splice-Mob/Def"/>
</dbReference>
<dbReference type="InterPro" id="IPR000477">
    <property type="entry name" value="RT_dom"/>
</dbReference>
<evidence type="ECO:0000313" key="3">
    <source>
        <dbReference type="EMBL" id="ANS49242.1"/>
    </source>
</evidence>
<dbReference type="Proteomes" id="UP000092743">
    <property type="component" value="Chromosome"/>
</dbReference>
<proteinExistence type="predicted"/>
<name>A0A9W3WZ55_BACTU</name>
<evidence type="ECO:0000313" key="2">
    <source>
        <dbReference type="EMBL" id="ANS46638.1"/>
    </source>
</evidence>
<dbReference type="EC" id="2.7.7.49" evidence="2"/>
<sequence>MKRLTAKGTSRFVLQISRKKNNNSLKYEWRTIGGNLIHLNVNFSCEAELKELQDFLYLKSKENRVITGLLEAISSEVTIITAIHNIKANKGSKTAGVDKNKMDKYLQMPKEYLVNLIQNNLKNYKPKPAKRMYIKKENGKERPLGIPTILDRIIQECVRIIIEPICEAKFYPHSYGFRPYRAQKHAVKDITHKMSIPSKDENKPVFALEGDIKGCFDNINHRILLQKLWKIGIHDKRVISIIKQMLKSGYIDYDIYCSSEVGTQQGGIISPLLSNVYLNDFDWFVGRQYCEPHRQCTRKGNDIRRLRNQGKNRKFNIRYADDWIILTSKMYEAQRLKKKLTKYFKHRLKLELSEEKTKITDMRVNGAEFLGFVIRAEKARGSKTGNLVGKAFPNMKKLNKKITNLCNEIHVLKKLTVPNTKIAQIHYINSVIMGIAEYIKSGICSKAFRAIDVRINHSCYYTWKHMYPNTGADMRVKMKELNNLPHRHEKYNDKTFAIEHDGRWIGITKAYITHSEWEKHPFNEKMTPYTEVGRTLYVKSKKKNKPLPKNRPSINTSNELKMAVYNKSIYNFEYYMNREYAFNRDKGKCRCCGENLMYKHDKHCHHVNKSLELNKINKVSNLAWVCASCHYVIHSSTIPENINAKVKEKILKFQEVLKRAEFVK</sequence>
<evidence type="ECO:0000313" key="5">
    <source>
        <dbReference type="Proteomes" id="UP000092743"/>
    </source>
</evidence>
<dbReference type="CDD" id="cd01651">
    <property type="entry name" value="RT_G2_intron"/>
    <property type="match status" value="1"/>
</dbReference>
<dbReference type="GO" id="GO:0003964">
    <property type="term" value="F:RNA-directed DNA polymerase activity"/>
    <property type="evidence" value="ECO:0007669"/>
    <property type="project" value="UniProtKB-EC"/>
</dbReference>
<keyword evidence="2" id="KW-0808">Transferase</keyword>
<dbReference type="SUPFAM" id="SSF56672">
    <property type="entry name" value="DNA/RNA polymerases"/>
    <property type="match status" value="1"/>
</dbReference>
<dbReference type="EMBL" id="CP015351">
    <property type="protein sequence ID" value="ANS51724.1"/>
    <property type="molecule type" value="Genomic_DNA"/>
</dbReference>
<geneLocation type="plasmid" evidence="4 5">
    <name>p150790</name>
</geneLocation>
<dbReference type="InterPro" id="IPR003615">
    <property type="entry name" value="HNH_nuc"/>
</dbReference>
<accession>A0A9W3WZ55</accession>
<dbReference type="AlphaFoldDB" id="A0A9W3WZ55"/>
<evidence type="ECO:0000313" key="4">
    <source>
        <dbReference type="EMBL" id="ANS51724.1"/>
    </source>
</evidence>
<gene>
    <name evidence="2" type="primary">ltrA2_1</name>
    <name evidence="3" type="synonym">ltrA2_2</name>
    <name evidence="4" type="synonym">ltrA2_4</name>
    <name evidence="2" type="ORF">BT246_12430</name>
    <name evidence="3" type="ORF">BT246_38960</name>
    <name evidence="4" type="ORF">BT246_64320</name>
</gene>
<dbReference type="EMBL" id="CP015350">
    <property type="protein sequence ID" value="ANS46638.1"/>
    <property type="molecule type" value="Genomic_DNA"/>
</dbReference>
<reference evidence="2 5" key="1">
    <citation type="submission" date="2016-04" db="EMBL/GenBank/DDBJ databases">
        <title>High quality genome of the nematocidal Bacillus thuringiensis MYBT18246.</title>
        <authorList>
            <person name="Hollensteiner J."/>
            <person name="Poehlein A."/>
            <person name="Sproeer C."/>
            <person name="Bunk B."/>
            <person name="Rosenstiel P."/>
            <person name="Schulenburg H."/>
            <person name="Liesegang H."/>
        </authorList>
    </citation>
    <scope>NUCLEOTIDE SEQUENCE [LARGE SCALE GENOMIC DNA]</scope>
    <source>
        <strain evidence="2 5">MYBT18246</strain>
        <plasmid evidence="4 5">p150790</plasmid>
    </source>
</reference>
<protein>
    <submittedName>
        <fullName evidence="2">Group II intron-encoded protein LtrA</fullName>
        <ecNumber evidence="2">2.7.7.49</ecNumber>
    </submittedName>
</protein>
<dbReference type="RefSeq" id="WP_232482516.1">
    <property type="nucleotide sequence ID" value="NZ_CP015350.1"/>
</dbReference>